<protein>
    <submittedName>
        <fullName evidence="1">Uncharacterized protein</fullName>
    </submittedName>
</protein>
<comment type="caution">
    <text evidence="1">The sequence shown here is derived from an EMBL/GenBank/DDBJ whole genome shotgun (WGS) entry which is preliminary data.</text>
</comment>
<sequence>MSIGTTTLDNFSRATEFDFELGEMPSMNFNLDTTGLSVPHIEIPKFETPEISLPGKILPCCTVMYSMHRVNSKET</sequence>
<name>A0A2T4Q0U9_STAWA</name>
<organism evidence="1 2">
    <name type="scientific">Staphylococcus warneri</name>
    <dbReference type="NCBI Taxonomy" id="1292"/>
    <lineage>
        <taxon>Bacteria</taxon>
        <taxon>Bacillati</taxon>
        <taxon>Bacillota</taxon>
        <taxon>Bacilli</taxon>
        <taxon>Bacillales</taxon>
        <taxon>Staphylococcaceae</taxon>
        <taxon>Staphylococcus</taxon>
    </lineage>
</organism>
<evidence type="ECO:0000313" key="1">
    <source>
        <dbReference type="EMBL" id="PTI51158.1"/>
    </source>
</evidence>
<dbReference type="EMBL" id="PZEV01000016">
    <property type="protein sequence ID" value="PTI51158.1"/>
    <property type="molecule type" value="Genomic_DNA"/>
</dbReference>
<evidence type="ECO:0000313" key="2">
    <source>
        <dbReference type="Proteomes" id="UP000240717"/>
    </source>
</evidence>
<dbReference type="Proteomes" id="UP000240717">
    <property type="component" value="Unassembled WGS sequence"/>
</dbReference>
<dbReference type="AlphaFoldDB" id="A0A2T4Q0U9"/>
<reference evidence="1 2" key="1">
    <citation type="journal article" date="2016" name="Front. Microbiol.">
        <title>Comprehensive Phylogenetic Analysis of Bovine Non-aureus Staphylococci Species Based on Whole-Genome Sequencing.</title>
        <authorList>
            <person name="Naushad S."/>
            <person name="Barkema H.W."/>
            <person name="Luby C."/>
            <person name="Condas L.A."/>
            <person name="Nobrega D.B."/>
            <person name="Carson D.A."/>
            <person name="De Buck J."/>
        </authorList>
    </citation>
    <scope>NUCLEOTIDE SEQUENCE [LARGE SCALE GENOMIC DNA]</scope>
    <source>
        <strain evidence="1 2">SNUC 2993</strain>
    </source>
</reference>
<gene>
    <name evidence="1" type="ORF">BU085_06120</name>
</gene>
<proteinExistence type="predicted"/>
<accession>A0A2T4Q0U9</accession>